<protein>
    <submittedName>
        <fullName evidence="7">Efflux RND transporter periplasmic adaptor subunit</fullName>
    </submittedName>
</protein>
<dbReference type="AlphaFoldDB" id="A0A5C8P5S4"/>
<dbReference type="Proteomes" id="UP000321548">
    <property type="component" value="Unassembled WGS sequence"/>
</dbReference>
<evidence type="ECO:0000259" key="3">
    <source>
        <dbReference type="Pfam" id="PF25876"/>
    </source>
</evidence>
<comment type="subcellular location">
    <subcellularLocation>
        <location evidence="1">Cell envelope</location>
    </subcellularLocation>
</comment>
<dbReference type="EMBL" id="VDUY01000001">
    <property type="protein sequence ID" value="TXL68653.1"/>
    <property type="molecule type" value="Genomic_DNA"/>
</dbReference>
<dbReference type="InterPro" id="IPR058626">
    <property type="entry name" value="MdtA-like_b-barrel"/>
</dbReference>
<dbReference type="InterPro" id="IPR006143">
    <property type="entry name" value="RND_pump_MFP"/>
</dbReference>
<evidence type="ECO:0000256" key="2">
    <source>
        <dbReference type="ARBA" id="ARBA00009477"/>
    </source>
</evidence>
<dbReference type="FunFam" id="2.40.420.20:FF:000001">
    <property type="entry name" value="Efflux RND transporter periplasmic adaptor subunit"/>
    <property type="match status" value="1"/>
</dbReference>
<dbReference type="RefSeq" id="WP_147702793.1">
    <property type="nucleotide sequence ID" value="NZ_VDUY01000001.1"/>
</dbReference>
<evidence type="ECO:0000259" key="6">
    <source>
        <dbReference type="Pfam" id="PF25967"/>
    </source>
</evidence>
<feature type="domain" description="Multidrug resistance protein MdtA-like beta-barrel" evidence="5">
    <location>
        <begin position="214"/>
        <end position="304"/>
    </location>
</feature>
<dbReference type="Pfam" id="PF25876">
    <property type="entry name" value="HH_MFP_RND"/>
    <property type="match status" value="1"/>
</dbReference>
<evidence type="ECO:0000259" key="4">
    <source>
        <dbReference type="Pfam" id="PF25917"/>
    </source>
</evidence>
<dbReference type="InterPro" id="IPR058624">
    <property type="entry name" value="MdtA-like_HH"/>
</dbReference>
<accession>A0A5C8P5S4</accession>
<sequence length="396" mass="41538">MPVTSSAARVAGVALLTLSVATGCGRDPSAAQPTGAAPPPAPVAIVVAEPTPTIVSSELPGRLEPTRIAEVRARVPGIVQKRAFREGSEVKAGQLLFRIDPAPLQADLAAADASLQRAEAALALARAEVARFEPLVKANAISRQQFDNALAQQKLAQADVAAMRAARDRARLNLGYATVGAPISGRIGRALVTEGALVGQGEPTPMATIQQLDPIYVDFTQPATELARLRKAFESGSVERVAGESARVALVLDDGTEHPATGKLLFSDVTVDPGTGQVTLRAEFPNPDRSLLPGMYVRVRLEQGVDRQAIRLPRQAIQRSSDGGAWVWVVGDDDVPAQRTVTTGATVGDELIVREGLKPGDRVVVEGFQKIRPGAPVSAEPWVARGTGVADAAPRS</sequence>
<comment type="caution">
    <text evidence="7">The sequence shown here is derived from an EMBL/GenBank/DDBJ whole genome shotgun (WGS) entry which is preliminary data.</text>
</comment>
<dbReference type="Gene3D" id="1.10.287.470">
    <property type="entry name" value="Helix hairpin bin"/>
    <property type="match status" value="1"/>
</dbReference>
<organism evidence="7 8">
    <name type="scientific">Zeimonas arvi</name>
    <dbReference type="NCBI Taxonomy" id="2498847"/>
    <lineage>
        <taxon>Bacteria</taxon>
        <taxon>Pseudomonadati</taxon>
        <taxon>Pseudomonadota</taxon>
        <taxon>Betaproteobacteria</taxon>
        <taxon>Burkholderiales</taxon>
        <taxon>Burkholderiaceae</taxon>
        <taxon>Zeimonas</taxon>
    </lineage>
</organism>
<evidence type="ECO:0000313" key="8">
    <source>
        <dbReference type="Proteomes" id="UP000321548"/>
    </source>
</evidence>
<dbReference type="InterPro" id="IPR058627">
    <property type="entry name" value="MdtA-like_C"/>
</dbReference>
<dbReference type="Gene3D" id="2.40.50.100">
    <property type="match status" value="1"/>
</dbReference>
<keyword evidence="8" id="KW-1185">Reference proteome</keyword>
<dbReference type="GO" id="GO:0022857">
    <property type="term" value="F:transmembrane transporter activity"/>
    <property type="evidence" value="ECO:0007669"/>
    <property type="project" value="InterPro"/>
</dbReference>
<dbReference type="PANTHER" id="PTHR30158">
    <property type="entry name" value="ACRA/E-RELATED COMPONENT OF DRUG EFFLUX TRANSPORTER"/>
    <property type="match status" value="1"/>
</dbReference>
<comment type="similarity">
    <text evidence="2">Belongs to the membrane fusion protein (MFP) (TC 8.A.1) family.</text>
</comment>
<evidence type="ECO:0000259" key="5">
    <source>
        <dbReference type="Pfam" id="PF25944"/>
    </source>
</evidence>
<dbReference type="Pfam" id="PF25917">
    <property type="entry name" value="BSH_RND"/>
    <property type="match status" value="1"/>
</dbReference>
<dbReference type="Pfam" id="PF25944">
    <property type="entry name" value="Beta-barrel_RND"/>
    <property type="match status" value="1"/>
</dbReference>
<dbReference type="GO" id="GO:0005886">
    <property type="term" value="C:plasma membrane"/>
    <property type="evidence" value="ECO:0007669"/>
    <property type="project" value="UniProtKB-SubCell"/>
</dbReference>
<reference evidence="7 8" key="1">
    <citation type="submission" date="2019-06" db="EMBL/GenBank/DDBJ databases">
        <title>Quisquiliibacterium sp. nov., isolated from a maize field.</title>
        <authorList>
            <person name="Lin S.-Y."/>
            <person name="Tsai C.-F."/>
            <person name="Young C.-C."/>
        </authorList>
    </citation>
    <scope>NUCLEOTIDE SEQUENCE [LARGE SCALE GENOMIC DNA]</scope>
    <source>
        <strain evidence="7 8">CC-CFT501</strain>
    </source>
</reference>
<gene>
    <name evidence="7" type="ORF">FHP08_02940</name>
</gene>
<dbReference type="GO" id="GO:0046677">
    <property type="term" value="P:response to antibiotic"/>
    <property type="evidence" value="ECO:0007669"/>
    <property type="project" value="TreeGrafter"/>
</dbReference>
<dbReference type="Gene3D" id="2.40.30.170">
    <property type="match status" value="1"/>
</dbReference>
<feature type="domain" description="Multidrug resistance protein MdtA-like C-terminal permuted SH3" evidence="6">
    <location>
        <begin position="308"/>
        <end position="370"/>
    </location>
</feature>
<dbReference type="SUPFAM" id="SSF111369">
    <property type="entry name" value="HlyD-like secretion proteins"/>
    <property type="match status" value="1"/>
</dbReference>
<feature type="domain" description="Multidrug resistance protein MdtA-like alpha-helical hairpin" evidence="3">
    <location>
        <begin position="108"/>
        <end position="177"/>
    </location>
</feature>
<name>A0A5C8P5S4_9BURK</name>
<dbReference type="OrthoDB" id="9783047at2"/>
<dbReference type="NCBIfam" id="TIGR01730">
    <property type="entry name" value="RND_mfp"/>
    <property type="match status" value="1"/>
</dbReference>
<dbReference type="Pfam" id="PF25967">
    <property type="entry name" value="RND-MFP_C"/>
    <property type="match status" value="1"/>
</dbReference>
<feature type="domain" description="Multidrug resistance protein MdtA-like barrel-sandwich hybrid" evidence="4">
    <location>
        <begin position="67"/>
        <end position="210"/>
    </location>
</feature>
<proteinExistence type="inferred from homology"/>
<dbReference type="InterPro" id="IPR058625">
    <property type="entry name" value="MdtA-like_BSH"/>
</dbReference>
<evidence type="ECO:0000256" key="1">
    <source>
        <dbReference type="ARBA" id="ARBA00004196"/>
    </source>
</evidence>
<dbReference type="Gene3D" id="2.40.420.20">
    <property type="match status" value="1"/>
</dbReference>
<evidence type="ECO:0000313" key="7">
    <source>
        <dbReference type="EMBL" id="TXL68653.1"/>
    </source>
</evidence>